<feature type="transmembrane region" description="Helical" evidence="3">
    <location>
        <begin position="45"/>
        <end position="66"/>
    </location>
</feature>
<organism evidence="5">
    <name type="scientific">Sesamum radiatum</name>
    <name type="common">Black benniseed</name>
    <dbReference type="NCBI Taxonomy" id="300843"/>
    <lineage>
        <taxon>Eukaryota</taxon>
        <taxon>Viridiplantae</taxon>
        <taxon>Streptophyta</taxon>
        <taxon>Embryophyta</taxon>
        <taxon>Tracheophyta</taxon>
        <taxon>Spermatophyta</taxon>
        <taxon>Magnoliopsida</taxon>
        <taxon>eudicotyledons</taxon>
        <taxon>Gunneridae</taxon>
        <taxon>Pentapetalae</taxon>
        <taxon>asterids</taxon>
        <taxon>lamiids</taxon>
        <taxon>Lamiales</taxon>
        <taxon>Pedaliaceae</taxon>
        <taxon>Sesamum</taxon>
    </lineage>
</organism>
<keyword evidence="3" id="KW-1133">Transmembrane helix</keyword>
<dbReference type="AlphaFoldDB" id="A0AAW2MER2"/>
<evidence type="ECO:0000259" key="4">
    <source>
        <dbReference type="Pfam" id="PF11837"/>
    </source>
</evidence>
<dbReference type="Pfam" id="PF11837">
    <property type="entry name" value="INV_N"/>
    <property type="match status" value="1"/>
</dbReference>
<reference evidence="5" key="2">
    <citation type="journal article" date="2024" name="Plant">
        <title>Genomic evolution and insights into agronomic trait innovations of Sesamum species.</title>
        <authorList>
            <person name="Miao H."/>
            <person name="Wang L."/>
            <person name="Qu L."/>
            <person name="Liu H."/>
            <person name="Sun Y."/>
            <person name="Le M."/>
            <person name="Wang Q."/>
            <person name="Wei S."/>
            <person name="Zheng Y."/>
            <person name="Lin W."/>
            <person name="Duan Y."/>
            <person name="Cao H."/>
            <person name="Xiong S."/>
            <person name="Wang X."/>
            <person name="Wei L."/>
            <person name="Li C."/>
            <person name="Ma Q."/>
            <person name="Ju M."/>
            <person name="Zhao R."/>
            <person name="Li G."/>
            <person name="Mu C."/>
            <person name="Tian Q."/>
            <person name="Mei H."/>
            <person name="Zhang T."/>
            <person name="Gao T."/>
            <person name="Zhang H."/>
        </authorList>
    </citation>
    <scope>NUCLEOTIDE SEQUENCE</scope>
    <source>
        <strain evidence="5">G02</strain>
    </source>
</reference>
<sequence>MPFPNPFPGLPSRNDDAPVSSYAPLLGSAPVEPTAAAQLMRRRRIFVVVLLLMMGLVGVCSLVILITSKDGGEDWSPSGEDDDKCPSPKEVSEYLKAPRPEEGKPTLRGVREGVSEKSLGKGRLGATPYPWTRKMLAWQRTAYHFQPEKNWMNGEILFYFLLDLDQQWSGKF</sequence>
<name>A0AAW2MER2_SESRA</name>
<proteinExistence type="predicted"/>
<feature type="domain" description="Beta-fructofuranosidase N-terminal" evidence="4">
    <location>
        <begin position="21"/>
        <end position="136"/>
    </location>
</feature>
<feature type="region of interest" description="Disordered" evidence="2">
    <location>
        <begin position="72"/>
        <end position="107"/>
    </location>
</feature>
<keyword evidence="3" id="KW-0812">Transmembrane</keyword>
<keyword evidence="3" id="KW-0472">Membrane</keyword>
<accession>A0AAW2MER2</accession>
<gene>
    <name evidence="5" type="ORF">Sradi_4946300</name>
</gene>
<evidence type="ECO:0000256" key="2">
    <source>
        <dbReference type="SAM" id="MobiDB-lite"/>
    </source>
</evidence>
<protein>
    <recommendedName>
        <fullName evidence="1">beta-fructofuranosidase</fullName>
        <ecNumber evidence="1">3.2.1.26</ecNumber>
    </recommendedName>
</protein>
<evidence type="ECO:0000256" key="3">
    <source>
        <dbReference type="SAM" id="Phobius"/>
    </source>
</evidence>
<feature type="compositionally biased region" description="Basic and acidic residues" evidence="2">
    <location>
        <begin position="84"/>
        <end position="107"/>
    </location>
</feature>
<dbReference type="InterPro" id="IPR021792">
    <property type="entry name" value="Beta-fructofuranosidase_N"/>
</dbReference>
<comment type="caution">
    <text evidence="5">The sequence shown here is derived from an EMBL/GenBank/DDBJ whole genome shotgun (WGS) entry which is preliminary data.</text>
</comment>
<evidence type="ECO:0000256" key="1">
    <source>
        <dbReference type="ARBA" id="ARBA00012758"/>
    </source>
</evidence>
<evidence type="ECO:0000313" key="5">
    <source>
        <dbReference type="EMBL" id="KAL0329596.1"/>
    </source>
</evidence>
<dbReference type="EC" id="3.2.1.26" evidence="1"/>
<reference evidence="5" key="1">
    <citation type="submission" date="2020-06" db="EMBL/GenBank/DDBJ databases">
        <authorList>
            <person name="Li T."/>
            <person name="Hu X."/>
            <person name="Zhang T."/>
            <person name="Song X."/>
            <person name="Zhang H."/>
            <person name="Dai N."/>
            <person name="Sheng W."/>
            <person name="Hou X."/>
            <person name="Wei L."/>
        </authorList>
    </citation>
    <scope>NUCLEOTIDE SEQUENCE</scope>
    <source>
        <strain evidence="5">G02</strain>
        <tissue evidence="5">Leaf</tissue>
    </source>
</reference>
<dbReference type="EMBL" id="JACGWJ010000022">
    <property type="protein sequence ID" value="KAL0329596.1"/>
    <property type="molecule type" value="Genomic_DNA"/>
</dbReference>
<dbReference type="GO" id="GO:0004564">
    <property type="term" value="F:beta-fructofuranosidase activity"/>
    <property type="evidence" value="ECO:0007669"/>
    <property type="project" value="UniProtKB-EC"/>
</dbReference>